<dbReference type="Pfam" id="PF01423">
    <property type="entry name" value="LSM"/>
    <property type="match status" value="1"/>
</dbReference>
<evidence type="ECO:0000313" key="6">
    <source>
        <dbReference type="Proteomes" id="UP000238350"/>
    </source>
</evidence>
<comment type="similarity">
    <text evidence="1">Belongs to the snRNP Sm proteins family.</text>
</comment>
<dbReference type="InterPro" id="IPR044641">
    <property type="entry name" value="Lsm7/SmG-like"/>
</dbReference>
<dbReference type="GO" id="GO:0071013">
    <property type="term" value="C:catalytic step 2 spliceosome"/>
    <property type="evidence" value="ECO:0007669"/>
    <property type="project" value="TreeGrafter"/>
</dbReference>
<dbReference type="SMART" id="SM00651">
    <property type="entry name" value="Sm"/>
    <property type="match status" value="1"/>
</dbReference>
<dbReference type="PANTHER" id="PTHR10553">
    <property type="entry name" value="SMALL NUCLEAR RIBONUCLEOPROTEIN"/>
    <property type="match status" value="1"/>
</dbReference>
<dbReference type="GeneID" id="36515209"/>
<feature type="region of interest" description="Disordered" evidence="3">
    <location>
        <begin position="21"/>
        <end position="82"/>
    </location>
</feature>
<dbReference type="PROSITE" id="PS52002">
    <property type="entry name" value="SM"/>
    <property type="match status" value="1"/>
</dbReference>
<evidence type="ECO:0000256" key="1">
    <source>
        <dbReference type="ARBA" id="ARBA00006850"/>
    </source>
</evidence>
<sequence>MFTTISPVIVDFGLLTQTSSVKMTGRGNRQRDGNDNRDGRRDNQRGGFKRRNNDPRRRQQQLAQDDKRERQPFVPWLGEERPNKGPIIDLDKYKDKKISVEFSGGRRIEGTLTGYDSLMNMVLEDVVEILDEGKTRQLGLLVARGGPIIQTVYPVEGSAVIDNPF</sequence>
<feature type="domain" description="Sm" evidence="4">
    <location>
        <begin position="85"/>
        <end position="157"/>
    </location>
</feature>
<dbReference type="Proteomes" id="UP000238350">
    <property type="component" value="Unassembled WGS sequence"/>
</dbReference>
<comment type="caution">
    <text evidence="5">The sequence shown here is derived from an EMBL/GenBank/DDBJ whole genome shotgun (WGS) entry which is preliminary data.</text>
</comment>
<dbReference type="InterPro" id="IPR001163">
    <property type="entry name" value="Sm_dom_euk/arc"/>
</dbReference>
<evidence type="ECO:0000256" key="3">
    <source>
        <dbReference type="SAM" id="MobiDB-lite"/>
    </source>
</evidence>
<dbReference type="InterPro" id="IPR010920">
    <property type="entry name" value="LSM_dom_sf"/>
</dbReference>
<evidence type="ECO:0000259" key="4">
    <source>
        <dbReference type="PROSITE" id="PS52002"/>
    </source>
</evidence>
<gene>
    <name evidence="5" type="ORF">B9G98_01460</name>
</gene>
<keyword evidence="6" id="KW-1185">Reference proteome</keyword>
<dbReference type="STRING" id="45607.A0A2T0FFT6"/>
<name>A0A2T0FFT6_9ASCO</name>
<dbReference type="OrthoDB" id="274944at2759"/>
<dbReference type="GO" id="GO:0097526">
    <property type="term" value="C:spliceosomal tri-snRNP complex"/>
    <property type="evidence" value="ECO:0007669"/>
    <property type="project" value="TreeGrafter"/>
</dbReference>
<accession>A0A2T0FFT6</accession>
<dbReference type="GO" id="GO:0071004">
    <property type="term" value="C:U2-type prespliceosome"/>
    <property type="evidence" value="ECO:0007669"/>
    <property type="project" value="TreeGrafter"/>
</dbReference>
<dbReference type="EMBL" id="NDIQ01000001">
    <property type="protein sequence ID" value="PRT53840.1"/>
    <property type="molecule type" value="Genomic_DNA"/>
</dbReference>
<dbReference type="PANTHER" id="PTHR10553:SF5">
    <property type="entry name" value="U6 SNRNA-ASSOCIATED SM-LIKE PROTEIN LSM7"/>
    <property type="match status" value="1"/>
</dbReference>
<dbReference type="GO" id="GO:1990726">
    <property type="term" value="C:Lsm1-7-Pat1 complex"/>
    <property type="evidence" value="ECO:0007669"/>
    <property type="project" value="TreeGrafter"/>
</dbReference>
<keyword evidence="2" id="KW-0687">Ribonucleoprotein</keyword>
<protein>
    <submittedName>
        <fullName evidence="5">U6 snRNA-associated Sm-like protein LSm7</fullName>
    </submittedName>
</protein>
<dbReference type="Gene3D" id="2.30.30.100">
    <property type="match status" value="1"/>
</dbReference>
<organism evidence="5 6">
    <name type="scientific">Wickerhamiella sorbophila</name>
    <dbReference type="NCBI Taxonomy" id="45607"/>
    <lineage>
        <taxon>Eukaryota</taxon>
        <taxon>Fungi</taxon>
        <taxon>Dikarya</taxon>
        <taxon>Ascomycota</taxon>
        <taxon>Saccharomycotina</taxon>
        <taxon>Dipodascomycetes</taxon>
        <taxon>Dipodascales</taxon>
        <taxon>Trichomonascaceae</taxon>
        <taxon>Wickerhamiella</taxon>
    </lineage>
</organism>
<dbReference type="InterPro" id="IPR047575">
    <property type="entry name" value="Sm"/>
</dbReference>
<dbReference type="GO" id="GO:0005688">
    <property type="term" value="C:U6 snRNP"/>
    <property type="evidence" value="ECO:0007669"/>
    <property type="project" value="TreeGrafter"/>
</dbReference>
<feature type="compositionally biased region" description="Basic and acidic residues" evidence="3">
    <location>
        <begin position="29"/>
        <end position="44"/>
    </location>
</feature>
<reference evidence="5 6" key="1">
    <citation type="submission" date="2017-04" db="EMBL/GenBank/DDBJ databases">
        <title>Genome sequencing of [Candida] sorbophila.</title>
        <authorList>
            <person name="Ahn J.O."/>
        </authorList>
    </citation>
    <scope>NUCLEOTIDE SEQUENCE [LARGE SCALE GENOMIC DNA]</scope>
    <source>
        <strain evidence="5 6">DS02</strain>
    </source>
</reference>
<dbReference type="RefSeq" id="XP_024663786.1">
    <property type="nucleotide sequence ID" value="XM_024808018.1"/>
</dbReference>
<dbReference type="AlphaFoldDB" id="A0A2T0FFT6"/>
<dbReference type="SUPFAM" id="SSF50182">
    <property type="entry name" value="Sm-like ribonucleoproteins"/>
    <property type="match status" value="1"/>
</dbReference>
<proteinExistence type="inferred from homology"/>
<dbReference type="GO" id="GO:0003723">
    <property type="term" value="F:RNA binding"/>
    <property type="evidence" value="ECO:0007669"/>
    <property type="project" value="InterPro"/>
</dbReference>
<evidence type="ECO:0000313" key="5">
    <source>
        <dbReference type="EMBL" id="PRT53840.1"/>
    </source>
</evidence>
<evidence type="ECO:0000256" key="2">
    <source>
        <dbReference type="ARBA" id="ARBA00023274"/>
    </source>
</evidence>